<keyword evidence="3" id="KW-1185">Reference proteome</keyword>
<gene>
    <name evidence="2" type="ORF">MA16_Dca026515</name>
</gene>
<dbReference type="AlphaFoldDB" id="A0A2I0W2R9"/>
<evidence type="ECO:0000313" key="2">
    <source>
        <dbReference type="EMBL" id="PKU69951.1"/>
    </source>
</evidence>
<evidence type="ECO:0000313" key="3">
    <source>
        <dbReference type="Proteomes" id="UP000233837"/>
    </source>
</evidence>
<dbReference type="Proteomes" id="UP000233837">
    <property type="component" value="Unassembled WGS sequence"/>
</dbReference>
<reference evidence="2 3" key="2">
    <citation type="journal article" date="2017" name="Nature">
        <title>The Apostasia genome and the evolution of orchids.</title>
        <authorList>
            <person name="Zhang G.Q."/>
            <person name="Liu K.W."/>
            <person name="Li Z."/>
            <person name="Lohaus R."/>
            <person name="Hsiao Y.Y."/>
            <person name="Niu S.C."/>
            <person name="Wang J.Y."/>
            <person name="Lin Y.C."/>
            <person name="Xu Q."/>
            <person name="Chen L.J."/>
            <person name="Yoshida K."/>
            <person name="Fujiwara S."/>
            <person name="Wang Z.W."/>
            <person name="Zhang Y.Q."/>
            <person name="Mitsuda N."/>
            <person name="Wang M."/>
            <person name="Liu G.H."/>
            <person name="Pecoraro L."/>
            <person name="Huang H.X."/>
            <person name="Xiao X.J."/>
            <person name="Lin M."/>
            <person name="Wu X.Y."/>
            <person name="Wu W.L."/>
            <person name="Chen Y.Y."/>
            <person name="Chang S.B."/>
            <person name="Sakamoto S."/>
            <person name="Ohme-Takagi M."/>
            <person name="Yagi M."/>
            <person name="Zeng S.J."/>
            <person name="Shen C.Y."/>
            <person name="Yeh C.M."/>
            <person name="Luo Y.B."/>
            <person name="Tsai W.C."/>
            <person name="Van de Peer Y."/>
            <person name="Liu Z.J."/>
        </authorList>
    </citation>
    <scope>NUCLEOTIDE SEQUENCE [LARGE SCALE GENOMIC DNA]</scope>
    <source>
        <tissue evidence="2">The whole plant</tissue>
    </source>
</reference>
<protein>
    <submittedName>
        <fullName evidence="2">Uncharacterized protein</fullName>
    </submittedName>
</protein>
<sequence length="89" mass="10302">MMEWGEDRFPRYYGRGLCCLECLWRLFFYLELVRVDIQGRGSFAYASLPSSSGRLTKSDPMRSPYHGKRSSNRLDVARGHSVQSQILHA</sequence>
<organism evidence="2 3">
    <name type="scientific">Dendrobium catenatum</name>
    <dbReference type="NCBI Taxonomy" id="906689"/>
    <lineage>
        <taxon>Eukaryota</taxon>
        <taxon>Viridiplantae</taxon>
        <taxon>Streptophyta</taxon>
        <taxon>Embryophyta</taxon>
        <taxon>Tracheophyta</taxon>
        <taxon>Spermatophyta</taxon>
        <taxon>Magnoliopsida</taxon>
        <taxon>Liliopsida</taxon>
        <taxon>Asparagales</taxon>
        <taxon>Orchidaceae</taxon>
        <taxon>Epidendroideae</taxon>
        <taxon>Malaxideae</taxon>
        <taxon>Dendrobiinae</taxon>
        <taxon>Dendrobium</taxon>
    </lineage>
</organism>
<feature type="region of interest" description="Disordered" evidence="1">
    <location>
        <begin position="48"/>
        <end position="71"/>
    </location>
</feature>
<name>A0A2I0W2R9_9ASPA</name>
<proteinExistence type="predicted"/>
<reference evidence="2 3" key="1">
    <citation type="journal article" date="2016" name="Sci. Rep.">
        <title>The Dendrobium catenatum Lindl. genome sequence provides insights into polysaccharide synthase, floral development and adaptive evolution.</title>
        <authorList>
            <person name="Zhang G.Q."/>
            <person name="Xu Q."/>
            <person name="Bian C."/>
            <person name="Tsai W.C."/>
            <person name="Yeh C.M."/>
            <person name="Liu K.W."/>
            <person name="Yoshida K."/>
            <person name="Zhang L.S."/>
            <person name="Chang S.B."/>
            <person name="Chen F."/>
            <person name="Shi Y."/>
            <person name="Su Y.Y."/>
            <person name="Zhang Y.Q."/>
            <person name="Chen L.J."/>
            <person name="Yin Y."/>
            <person name="Lin M."/>
            <person name="Huang H."/>
            <person name="Deng H."/>
            <person name="Wang Z.W."/>
            <person name="Zhu S.L."/>
            <person name="Zhao X."/>
            <person name="Deng C."/>
            <person name="Niu S.C."/>
            <person name="Huang J."/>
            <person name="Wang M."/>
            <person name="Liu G.H."/>
            <person name="Yang H.J."/>
            <person name="Xiao X.J."/>
            <person name="Hsiao Y.Y."/>
            <person name="Wu W.L."/>
            <person name="Chen Y.Y."/>
            <person name="Mitsuda N."/>
            <person name="Ohme-Takagi M."/>
            <person name="Luo Y.B."/>
            <person name="Van de Peer Y."/>
            <person name="Liu Z.J."/>
        </authorList>
    </citation>
    <scope>NUCLEOTIDE SEQUENCE [LARGE SCALE GENOMIC DNA]</scope>
    <source>
        <tissue evidence="2">The whole plant</tissue>
    </source>
</reference>
<dbReference type="EMBL" id="KZ502974">
    <property type="protein sequence ID" value="PKU69951.1"/>
    <property type="molecule type" value="Genomic_DNA"/>
</dbReference>
<accession>A0A2I0W2R9</accession>
<evidence type="ECO:0000256" key="1">
    <source>
        <dbReference type="SAM" id="MobiDB-lite"/>
    </source>
</evidence>